<evidence type="ECO:0000256" key="9">
    <source>
        <dbReference type="ARBA" id="ARBA00023027"/>
    </source>
</evidence>
<dbReference type="EMBL" id="VUMN01000017">
    <property type="protein sequence ID" value="MSS58812.1"/>
    <property type="molecule type" value="Genomic_DNA"/>
</dbReference>
<evidence type="ECO:0000256" key="4">
    <source>
        <dbReference type="ARBA" id="ARBA00022642"/>
    </source>
</evidence>
<dbReference type="InterPro" id="IPR004821">
    <property type="entry name" value="Cyt_trans-like"/>
</dbReference>
<comment type="pathway">
    <text evidence="2">Cofactor biosynthesis; NAD(+) biosynthesis; deamido-NAD(+) from nicotinate D-ribonucleotide: step 1/1.</text>
</comment>
<protein>
    <recommendedName>
        <fullName evidence="3">nicotinate-nucleotide adenylyltransferase</fullName>
        <ecNumber evidence="3">2.7.7.18</ecNumber>
    </recommendedName>
</protein>
<proteinExistence type="predicted"/>
<comment type="caution">
    <text evidence="12">The sequence shown here is derived from an EMBL/GenBank/DDBJ whole genome shotgun (WGS) entry which is preliminary data.</text>
</comment>
<evidence type="ECO:0000313" key="13">
    <source>
        <dbReference type="Proteomes" id="UP000461880"/>
    </source>
</evidence>
<keyword evidence="6 12" id="KW-0548">Nucleotidyltransferase</keyword>
<gene>
    <name evidence="12" type="primary">nadD</name>
    <name evidence="12" type="ORF">FYJ51_07810</name>
</gene>
<dbReference type="Pfam" id="PF01467">
    <property type="entry name" value="CTP_transf_like"/>
    <property type="match status" value="1"/>
</dbReference>
<evidence type="ECO:0000256" key="2">
    <source>
        <dbReference type="ARBA" id="ARBA00005019"/>
    </source>
</evidence>
<dbReference type="NCBIfam" id="TIGR00482">
    <property type="entry name" value="nicotinate (nicotinamide) nucleotide adenylyltransferase"/>
    <property type="match status" value="1"/>
</dbReference>
<dbReference type="InterPro" id="IPR014729">
    <property type="entry name" value="Rossmann-like_a/b/a_fold"/>
</dbReference>
<dbReference type="AlphaFoldDB" id="A0A7X2NSM7"/>
<evidence type="ECO:0000259" key="11">
    <source>
        <dbReference type="Pfam" id="PF01467"/>
    </source>
</evidence>
<dbReference type="InterPro" id="IPR005248">
    <property type="entry name" value="NadD/NMNAT"/>
</dbReference>
<dbReference type="UniPathway" id="UPA00253">
    <property type="reaction ID" value="UER00332"/>
</dbReference>
<reference evidence="12 13" key="1">
    <citation type="submission" date="2019-08" db="EMBL/GenBank/DDBJ databases">
        <title>In-depth cultivation of the pig gut microbiome towards novel bacterial diversity and tailored functional studies.</title>
        <authorList>
            <person name="Wylensek D."/>
            <person name="Hitch T.C.A."/>
            <person name="Clavel T."/>
        </authorList>
    </citation>
    <scope>NUCLEOTIDE SEQUENCE [LARGE SCALE GENOMIC DNA]</scope>
    <source>
        <strain evidence="12 13">Oil+RF-744-GAM-WT-6</strain>
    </source>
</reference>
<keyword evidence="7" id="KW-0547">Nucleotide-binding</keyword>
<keyword evidence="5 12" id="KW-0808">Transferase</keyword>
<evidence type="ECO:0000313" key="12">
    <source>
        <dbReference type="EMBL" id="MSS58812.1"/>
    </source>
</evidence>
<evidence type="ECO:0000256" key="8">
    <source>
        <dbReference type="ARBA" id="ARBA00022840"/>
    </source>
</evidence>
<dbReference type="GO" id="GO:0004515">
    <property type="term" value="F:nicotinate-nucleotide adenylyltransferase activity"/>
    <property type="evidence" value="ECO:0007669"/>
    <property type="project" value="UniProtKB-EC"/>
</dbReference>
<dbReference type="Gene3D" id="3.40.50.620">
    <property type="entry name" value="HUPs"/>
    <property type="match status" value="1"/>
</dbReference>
<evidence type="ECO:0000256" key="7">
    <source>
        <dbReference type="ARBA" id="ARBA00022741"/>
    </source>
</evidence>
<keyword evidence="8" id="KW-0067">ATP-binding</keyword>
<keyword evidence="4" id="KW-0662">Pyridine nucleotide biosynthesis</keyword>
<dbReference type="EC" id="2.7.7.18" evidence="3"/>
<evidence type="ECO:0000256" key="1">
    <source>
        <dbReference type="ARBA" id="ARBA00002324"/>
    </source>
</evidence>
<evidence type="ECO:0000256" key="5">
    <source>
        <dbReference type="ARBA" id="ARBA00022679"/>
    </source>
</evidence>
<comment type="catalytic activity">
    <reaction evidence="10">
        <text>nicotinate beta-D-ribonucleotide + ATP + H(+) = deamido-NAD(+) + diphosphate</text>
        <dbReference type="Rhea" id="RHEA:22860"/>
        <dbReference type="ChEBI" id="CHEBI:15378"/>
        <dbReference type="ChEBI" id="CHEBI:30616"/>
        <dbReference type="ChEBI" id="CHEBI:33019"/>
        <dbReference type="ChEBI" id="CHEBI:57502"/>
        <dbReference type="ChEBI" id="CHEBI:58437"/>
        <dbReference type="EC" id="2.7.7.18"/>
    </reaction>
</comment>
<dbReference type="RefSeq" id="WP_154504768.1">
    <property type="nucleotide sequence ID" value="NZ_VUMN01000017.1"/>
</dbReference>
<keyword evidence="13" id="KW-1185">Reference proteome</keyword>
<keyword evidence="9" id="KW-0520">NAD</keyword>
<dbReference type="GO" id="GO:0005524">
    <property type="term" value="F:ATP binding"/>
    <property type="evidence" value="ECO:0007669"/>
    <property type="project" value="UniProtKB-KW"/>
</dbReference>
<dbReference type="Proteomes" id="UP000461880">
    <property type="component" value="Unassembled WGS sequence"/>
</dbReference>
<dbReference type="PANTHER" id="PTHR39321">
    <property type="entry name" value="NICOTINATE-NUCLEOTIDE ADENYLYLTRANSFERASE-RELATED"/>
    <property type="match status" value="1"/>
</dbReference>
<accession>A0A7X2NSM7</accession>
<evidence type="ECO:0000256" key="3">
    <source>
        <dbReference type="ARBA" id="ARBA00012389"/>
    </source>
</evidence>
<evidence type="ECO:0000256" key="10">
    <source>
        <dbReference type="ARBA" id="ARBA00048721"/>
    </source>
</evidence>
<dbReference type="CDD" id="cd02165">
    <property type="entry name" value="NMNAT"/>
    <property type="match status" value="1"/>
</dbReference>
<name>A0A7X2NSM7_9FIRM</name>
<dbReference type="SUPFAM" id="SSF52374">
    <property type="entry name" value="Nucleotidylyl transferase"/>
    <property type="match status" value="1"/>
</dbReference>
<evidence type="ECO:0000256" key="6">
    <source>
        <dbReference type="ARBA" id="ARBA00022695"/>
    </source>
</evidence>
<sequence length="209" mass="24161">MSTALMFGGAFNPPTAAHLLAADTARKAVDFDKVIFVPTKQVYVEKDQGKDFAFGDQERLDMLRMISISQPWMEVSAYEIEQSSQPRSYETLCWLRKQGYELRLLMGSDKLPELEHGWLHVEEICREFGIVCMSRSHDDPHRLIQNDPYLRTLSPYFTIVSLPEETQDVSSTKVRQKYLEIQQDLKELEQMVPEELHGLKPQLLKGELL</sequence>
<organism evidence="12 13">
    <name type="scientific">Stecheria intestinalis</name>
    <dbReference type="NCBI Taxonomy" id="2606630"/>
    <lineage>
        <taxon>Bacteria</taxon>
        <taxon>Bacillati</taxon>
        <taxon>Bacillota</taxon>
        <taxon>Erysipelotrichia</taxon>
        <taxon>Erysipelotrichales</taxon>
        <taxon>Erysipelotrichaceae</taxon>
        <taxon>Stecheria</taxon>
    </lineage>
</organism>
<dbReference type="GO" id="GO:0009435">
    <property type="term" value="P:NAD+ biosynthetic process"/>
    <property type="evidence" value="ECO:0007669"/>
    <property type="project" value="UniProtKB-UniPathway"/>
</dbReference>
<dbReference type="PANTHER" id="PTHR39321:SF3">
    <property type="entry name" value="PHOSPHOPANTETHEINE ADENYLYLTRANSFERASE"/>
    <property type="match status" value="1"/>
</dbReference>
<comment type="function">
    <text evidence="1">Catalyzes the reversible adenylation of nicotinate mononucleotide (NaMN) to nicotinic acid adenine dinucleotide (NaAD).</text>
</comment>
<feature type="domain" description="Cytidyltransferase-like" evidence="11">
    <location>
        <begin position="6"/>
        <end position="177"/>
    </location>
</feature>